<sequence>MIPYCPVAPRVVSRPLLASHCEWVAAAGLANVKICCQGPGSVGGPIRCPWYLFHRLF</sequence>
<keyword evidence="2" id="KW-1185">Reference proteome</keyword>
<reference evidence="1" key="1">
    <citation type="submission" date="2023-05" db="EMBL/GenBank/DDBJ databases">
        <authorList>
            <person name="Stuckert A."/>
        </authorList>
    </citation>
    <scope>NUCLEOTIDE SEQUENCE</scope>
</reference>
<proteinExistence type="predicted"/>
<comment type="caution">
    <text evidence="1">The sequence shown here is derived from an EMBL/GenBank/DDBJ whole genome shotgun (WGS) entry which is preliminary data.</text>
</comment>
<accession>A0ABN9FFM8</accession>
<gene>
    <name evidence="1" type="ORF">SPARVUS_LOCUS11946965</name>
</gene>
<dbReference type="Proteomes" id="UP001162483">
    <property type="component" value="Unassembled WGS sequence"/>
</dbReference>
<protein>
    <submittedName>
        <fullName evidence="1">Uncharacterized protein</fullName>
    </submittedName>
</protein>
<evidence type="ECO:0000313" key="1">
    <source>
        <dbReference type="EMBL" id="CAI9595828.1"/>
    </source>
</evidence>
<dbReference type="EMBL" id="CATNWA010016839">
    <property type="protein sequence ID" value="CAI9595828.1"/>
    <property type="molecule type" value="Genomic_DNA"/>
</dbReference>
<evidence type="ECO:0000313" key="2">
    <source>
        <dbReference type="Proteomes" id="UP001162483"/>
    </source>
</evidence>
<name>A0ABN9FFM8_9NEOB</name>
<organism evidence="1 2">
    <name type="scientific">Staurois parvus</name>
    <dbReference type="NCBI Taxonomy" id="386267"/>
    <lineage>
        <taxon>Eukaryota</taxon>
        <taxon>Metazoa</taxon>
        <taxon>Chordata</taxon>
        <taxon>Craniata</taxon>
        <taxon>Vertebrata</taxon>
        <taxon>Euteleostomi</taxon>
        <taxon>Amphibia</taxon>
        <taxon>Batrachia</taxon>
        <taxon>Anura</taxon>
        <taxon>Neobatrachia</taxon>
        <taxon>Ranoidea</taxon>
        <taxon>Ranidae</taxon>
        <taxon>Staurois</taxon>
    </lineage>
</organism>